<evidence type="ECO:0000313" key="1">
    <source>
        <dbReference type="EMBL" id="PAV64339.1"/>
    </source>
</evidence>
<reference evidence="1 2" key="1">
    <citation type="journal article" date="2017" name="Curr. Biol.">
        <title>Genome architecture and evolution of a unichromosomal asexual nematode.</title>
        <authorList>
            <person name="Fradin H."/>
            <person name="Zegar C."/>
            <person name="Gutwein M."/>
            <person name="Lucas J."/>
            <person name="Kovtun M."/>
            <person name="Corcoran D."/>
            <person name="Baugh L.R."/>
            <person name="Kiontke K."/>
            <person name="Gunsalus K."/>
            <person name="Fitch D.H."/>
            <person name="Piano F."/>
        </authorList>
    </citation>
    <scope>NUCLEOTIDE SEQUENCE [LARGE SCALE GENOMIC DNA]</scope>
    <source>
        <strain evidence="1">PF1309</strain>
    </source>
</reference>
<sequence length="125" mass="13299">MFQKLLQEIVDGTLTSLIRVLQTVGELLGITKDPRVTQILTDLFCDLLENVFSSPGDVLTGATKEKVVSLIRETIGKLQALLDQLLGGSSGTGLPITLPTATGNPITVPTASVPVSVPRSRRFAQ</sequence>
<proteinExistence type="predicted"/>
<comment type="caution">
    <text evidence="1">The sequence shown here is derived from an EMBL/GenBank/DDBJ whole genome shotgun (WGS) entry which is preliminary data.</text>
</comment>
<protein>
    <submittedName>
        <fullName evidence="1">Uncharacterized protein</fullName>
    </submittedName>
</protein>
<keyword evidence="2" id="KW-1185">Reference proteome</keyword>
<evidence type="ECO:0000313" key="2">
    <source>
        <dbReference type="Proteomes" id="UP000218231"/>
    </source>
</evidence>
<accession>A0A2A2JRY7</accession>
<dbReference type="EMBL" id="LIAE01010266">
    <property type="protein sequence ID" value="PAV64339.1"/>
    <property type="molecule type" value="Genomic_DNA"/>
</dbReference>
<organism evidence="1 2">
    <name type="scientific">Diploscapter pachys</name>
    <dbReference type="NCBI Taxonomy" id="2018661"/>
    <lineage>
        <taxon>Eukaryota</taxon>
        <taxon>Metazoa</taxon>
        <taxon>Ecdysozoa</taxon>
        <taxon>Nematoda</taxon>
        <taxon>Chromadorea</taxon>
        <taxon>Rhabditida</taxon>
        <taxon>Rhabditina</taxon>
        <taxon>Rhabditomorpha</taxon>
        <taxon>Rhabditoidea</taxon>
        <taxon>Rhabditidae</taxon>
        <taxon>Diploscapter</taxon>
    </lineage>
</organism>
<dbReference type="Proteomes" id="UP000218231">
    <property type="component" value="Unassembled WGS sequence"/>
</dbReference>
<name>A0A2A2JRY7_9BILA</name>
<gene>
    <name evidence="1" type="ORF">WR25_25406</name>
</gene>
<dbReference type="AlphaFoldDB" id="A0A2A2JRY7"/>